<sequence>MLKTLVNIEEIVSSEENAQRFQKSLDYILENDFWFKDYVETYLKDHDYNTTKTSPVIVSYVSGYIARKATRFTKCETCIRQLKSIEPQSKDQLITLISKGFLIYPSHSLIYLISMLESTILEVLSRNPVHQQTLFVNLK</sequence>
<dbReference type="OrthoDB" id="6505258at2759"/>
<dbReference type="EMBL" id="OV651817">
    <property type="protein sequence ID" value="CAH1110691.1"/>
    <property type="molecule type" value="Genomic_DNA"/>
</dbReference>
<dbReference type="Proteomes" id="UP001153636">
    <property type="component" value="Chromosome 5"/>
</dbReference>
<evidence type="ECO:0000313" key="2">
    <source>
        <dbReference type="Proteomes" id="UP001153636"/>
    </source>
</evidence>
<keyword evidence="2" id="KW-1185">Reference proteome</keyword>
<dbReference type="AlphaFoldDB" id="A0A9P0GH76"/>
<proteinExistence type="predicted"/>
<accession>A0A9P0GH76</accession>
<evidence type="ECO:0000313" key="1">
    <source>
        <dbReference type="EMBL" id="CAH1110691.1"/>
    </source>
</evidence>
<protein>
    <submittedName>
        <fullName evidence="1">Uncharacterized protein</fullName>
    </submittedName>
</protein>
<gene>
    <name evidence="1" type="ORF">PSYICH_LOCUS11038</name>
</gene>
<reference evidence="1" key="1">
    <citation type="submission" date="2022-01" db="EMBL/GenBank/DDBJ databases">
        <authorList>
            <person name="King R."/>
        </authorList>
    </citation>
    <scope>NUCLEOTIDE SEQUENCE</scope>
</reference>
<name>A0A9P0GH76_9CUCU</name>
<organism evidence="1 2">
    <name type="scientific">Psylliodes chrysocephalus</name>
    <dbReference type="NCBI Taxonomy" id="3402493"/>
    <lineage>
        <taxon>Eukaryota</taxon>
        <taxon>Metazoa</taxon>
        <taxon>Ecdysozoa</taxon>
        <taxon>Arthropoda</taxon>
        <taxon>Hexapoda</taxon>
        <taxon>Insecta</taxon>
        <taxon>Pterygota</taxon>
        <taxon>Neoptera</taxon>
        <taxon>Endopterygota</taxon>
        <taxon>Coleoptera</taxon>
        <taxon>Polyphaga</taxon>
        <taxon>Cucujiformia</taxon>
        <taxon>Chrysomeloidea</taxon>
        <taxon>Chrysomelidae</taxon>
        <taxon>Galerucinae</taxon>
        <taxon>Alticini</taxon>
        <taxon>Psylliodes</taxon>
    </lineage>
</organism>